<comment type="caution">
    <text evidence="2">The sequence shown here is derived from an EMBL/GenBank/DDBJ whole genome shotgun (WGS) entry which is preliminary data.</text>
</comment>
<proteinExistence type="predicted"/>
<reference evidence="2 3" key="1">
    <citation type="journal article" date="2017" name="Mycologia">
        <title>Bifiguratus adelaidae, gen. et sp. nov., a new member of Mucoromycotina in endophytic and soil-dwelling habitats.</title>
        <authorList>
            <person name="Torres-Cruz T.J."/>
            <person name="Billingsley Tobias T.L."/>
            <person name="Almatruk M."/>
            <person name="Hesse C."/>
            <person name="Kuske C.R."/>
            <person name="Desiro A."/>
            <person name="Benucci G.M."/>
            <person name="Bonito G."/>
            <person name="Stajich J.E."/>
            <person name="Dunlap C."/>
            <person name="Arnold A.E."/>
            <person name="Porras-Alfaro A."/>
        </authorList>
    </citation>
    <scope>NUCLEOTIDE SEQUENCE [LARGE SCALE GENOMIC DNA]</scope>
    <source>
        <strain evidence="2 3">AZ0501</strain>
    </source>
</reference>
<protein>
    <submittedName>
        <fullName evidence="2">Uncharacterized protein</fullName>
    </submittedName>
</protein>
<evidence type="ECO:0000313" key="2">
    <source>
        <dbReference type="EMBL" id="OZJ06018.1"/>
    </source>
</evidence>
<accession>A0A261Y612</accession>
<name>A0A261Y612_9FUNG</name>
<evidence type="ECO:0000313" key="3">
    <source>
        <dbReference type="Proteomes" id="UP000242875"/>
    </source>
</evidence>
<sequence length="83" mass="9358">MHLLIGSLLQQTAEYLDHKKTEFSDKAQAAGEEAVDEVVEETEQVAAEEEIADDEQTLEELARKAEAFIKQEEEALARKNKQV</sequence>
<organism evidence="2 3">
    <name type="scientific">Bifiguratus adelaidae</name>
    <dbReference type="NCBI Taxonomy" id="1938954"/>
    <lineage>
        <taxon>Eukaryota</taxon>
        <taxon>Fungi</taxon>
        <taxon>Fungi incertae sedis</taxon>
        <taxon>Mucoromycota</taxon>
        <taxon>Mucoromycotina</taxon>
        <taxon>Endogonomycetes</taxon>
        <taxon>Endogonales</taxon>
        <taxon>Endogonales incertae sedis</taxon>
        <taxon>Bifiguratus</taxon>
    </lineage>
</organism>
<keyword evidence="3" id="KW-1185">Reference proteome</keyword>
<feature type="coiled-coil region" evidence="1">
    <location>
        <begin position="44"/>
        <end position="82"/>
    </location>
</feature>
<evidence type="ECO:0000256" key="1">
    <source>
        <dbReference type="SAM" id="Coils"/>
    </source>
</evidence>
<dbReference type="EMBL" id="MVBO01000007">
    <property type="protein sequence ID" value="OZJ06018.1"/>
    <property type="molecule type" value="Genomic_DNA"/>
</dbReference>
<keyword evidence="1" id="KW-0175">Coiled coil</keyword>
<gene>
    <name evidence="2" type="ORF">BZG36_01078</name>
</gene>
<dbReference type="AlphaFoldDB" id="A0A261Y612"/>
<dbReference type="Proteomes" id="UP000242875">
    <property type="component" value="Unassembled WGS sequence"/>
</dbReference>